<proteinExistence type="predicted"/>
<sequence>MMMMAASFWDDLDEGVERVFSTTKLCSDGTGKGTMDNNGQKVAGEVAIMLKLAIEETSSVGTSAPVSLLDWYDLDKELILVLKRPDPSEDVFKDNGKGVSSYCKLVSTVIARWAKMISRLNNLSESSGFLSPDAADVALIGLIIILGIILLEKRYQGNGDLANGTPIRCTNEGLAFLLAFFVLPSNAGAALCCAVLLLSSTNVKNTTRKPLLLEVAFSPEACCVHLKCLIDGQLSLAVESNTQVPPDTDAVRSLCATASGAIHGLSSQCFQPHWPFHSPFQKCPILRASAQLHRELARVLSLLPRFHFSPNCWPGGGIRRRNVLAVSVENPFSLACSCCSGGGVSGASDSSRGRLGADMVAPHPDNTQQDNGSAISAAAAETMTVVI</sequence>
<name>A0ACB7FDW8_NIBAL</name>
<gene>
    <name evidence="1" type="ORF">GBF38_020154</name>
</gene>
<reference evidence="1" key="1">
    <citation type="submission" date="2020-04" db="EMBL/GenBank/DDBJ databases">
        <title>A chromosome-scale assembly and high-density genetic map of the yellow drum (Nibea albiflora) genome.</title>
        <authorList>
            <person name="Xu D."/>
            <person name="Zhang W."/>
            <person name="Chen R."/>
            <person name="Tan P."/>
            <person name="Wang L."/>
            <person name="Song H."/>
            <person name="Tian L."/>
            <person name="Zhu Q."/>
            <person name="Wang B."/>
        </authorList>
    </citation>
    <scope>NUCLEOTIDE SEQUENCE</scope>
    <source>
        <strain evidence="1">ZJHYS-2018</strain>
    </source>
</reference>
<dbReference type="Proteomes" id="UP000805704">
    <property type="component" value="Chromosome 12"/>
</dbReference>
<evidence type="ECO:0000313" key="2">
    <source>
        <dbReference type="Proteomes" id="UP000805704"/>
    </source>
</evidence>
<evidence type="ECO:0000313" key="1">
    <source>
        <dbReference type="EMBL" id="KAG8012409.1"/>
    </source>
</evidence>
<protein>
    <submittedName>
        <fullName evidence="1">Uncharacterized protein</fullName>
    </submittedName>
</protein>
<comment type="caution">
    <text evidence="1">The sequence shown here is derived from an EMBL/GenBank/DDBJ whole genome shotgun (WGS) entry which is preliminary data.</text>
</comment>
<dbReference type="EMBL" id="CM024800">
    <property type="protein sequence ID" value="KAG8012409.1"/>
    <property type="molecule type" value="Genomic_DNA"/>
</dbReference>
<keyword evidence="2" id="KW-1185">Reference proteome</keyword>
<organism evidence="1 2">
    <name type="scientific">Nibea albiflora</name>
    <name type="common">Yellow drum</name>
    <name type="synonym">Corvina albiflora</name>
    <dbReference type="NCBI Taxonomy" id="240163"/>
    <lineage>
        <taxon>Eukaryota</taxon>
        <taxon>Metazoa</taxon>
        <taxon>Chordata</taxon>
        <taxon>Craniata</taxon>
        <taxon>Vertebrata</taxon>
        <taxon>Euteleostomi</taxon>
        <taxon>Actinopterygii</taxon>
        <taxon>Neopterygii</taxon>
        <taxon>Teleostei</taxon>
        <taxon>Neoteleostei</taxon>
        <taxon>Acanthomorphata</taxon>
        <taxon>Eupercaria</taxon>
        <taxon>Sciaenidae</taxon>
        <taxon>Nibea</taxon>
    </lineage>
</organism>
<accession>A0ACB7FDW8</accession>